<dbReference type="STRING" id="656024.FsymDg_0265"/>
<evidence type="ECO:0000256" key="3">
    <source>
        <dbReference type="ARBA" id="ARBA00023002"/>
    </source>
</evidence>
<dbReference type="RefSeq" id="WP_013871832.1">
    <property type="nucleotide sequence ID" value="NC_015656.1"/>
</dbReference>
<reference evidence="5 6" key="1">
    <citation type="submission" date="2011-05" db="EMBL/GenBank/DDBJ databases">
        <title>Complete sequence of chromosome of Frankia symbiont of Datisca glomerata.</title>
        <authorList>
            <consortium name="US DOE Joint Genome Institute"/>
            <person name="Lucas S."/>
            <person name="Han J."/>
            <person name="Lapidus A."/>
            <person name="Cheng J.-F."/>
            <person name="Goodwin L."/>
            <person name="Pitluck S."/>
            <person name="Peters L."/>
            <person name="Mikhailova N."/>
            <person name="Chertkov O."/>
            <person name="Teshima H."/>
            <person name="Han C."/>
            <person name="Tapia R."/>
            <person name="Land M."/>
            <person name="Hauser L."/>
            <person name="Kyrpides N."/>
            <person name="Ivanova N."/>
            <person name="Pagani I."/>
            <person name="Berry A."/>
            <person name="Pawlowski K."/>
            <person name="Persson T."/>
            <person name="Vanden Heuvel B."/>
            <person name="Benson D."/>
            <person name="Woyke T."/>
        </authorList>
    </citation>
    <scope>NUCLEOTIDE SEQUENCE [LARGE SCALE GENOMIC DNA]</scope>
    <source>
        <strain evidence="6">4085684</strain>
    </source>
</reference>
<dbReference type="Pfam" id="PF03358">
    <property type="entry name" value="FMN_red"/>
    <property type="match status" value="1"/>
</dbReference>
<dbReference type="AlphaFoldDB" id="F8B3K0"/>
<keyword evidence="1" id="KW-0285">Flavoprotein</keyword>
<evidence type="ECO:0000259" key="4">
    <source>
        <dbReference type="Pfam" id="PF03358"/>
    </source>
</evidence>
<dbReference type="eggNOG" id="COG0431">
    <property type="taxonomic scope" value="Bacteria"/>
</dbReference>
<gene>
    <name evidence="5" type="ordered locus">FsymDg_0265</name>
</gene>
<dbReference type="GO" id="GO:0016491">
    <property type="term" value="F:oxidoreductase activity"/>
    <property type="evidence" value="ECO:0007669"/>
    <property type="project" value="UniProtKB-KW"/>
</dbReference>
<name>F8B3K0_9ACTN</name>
<dbReference type="KEGG" id="fsy:FsymDg_0265"/>
<organism evidence="5 6">
    <name type="scientific">Candidatus Protofrankia datiscae</name>
    <dbReference type="NCBI Taxonomy" id="2716812"/>
    <lineage>
        <taxon>Bacteria</taxon>
        <taxon>Bacillati</taxon>
        <taxon>Actinomycetota</taxon>
        <taxon>Actinomycetes</taxon>
        <taxon>Frankiales</taxon>
        <taxon>Frankiaceae</taxon>
        <taxon>Protofrankia</taxon>
    </lineage>
</organism>
<protein>
    <submittedName>
        <fullName evidence="5">NADPH-dependent FMN reductase</fullName>
    </submittedName>
</protein>
<dbReference type="Proteomes" id="UP000001549">
    <property type="component" value="Chromosome"/>
</dbReference>
<dbReference type="InterPro" id="IPR029039">
    <property type="entry name" value="Flavoprotein-like_sf"/>
</dbReference>
<dbReference type="HOGENOM" id="CLU_055322_3_2_11"/>
<dbReference type="InterPro" id="IPR005025">
    <property type="entry name" value="FMN_Rdtase-like_dom"/>
</dbReference>
<dbReference type="Gene3D" id="3.40.50.360">
    <property type="match status" value="1"/>
</dbReference>
<evidence type="ECO:0000256" key="1">
    <source>
        <dbReference type="ARBA" id="ARBA00022630"/>
    </source>
</evidence>
<sequence>MPQPFPRIIVLSGNPRPGSRTLTVARALADRIRDGLTTDPAFGTAAPEPAAESGDVDLALLAPELFTDSTGAVASAVESVRGAGVLVVATPVYKATYTGLLKAFLDPLPSGALAGVVAIPVIVSGAPAHLPVAELHLRPLLAELGATVPVPAFSIIEARLPELDDETAAWSAANGGLVRAAVTALAAAAPVAVGAATGSGGAR</sequence>
<evidence type="ECO:0000256" key="2">
    <source>
        <dbReference type="ARBA" id="ARBA00022643"/>
    </source>
</evidence>
<dbReference type="PANTHER" id="PTHR43408:SF2">
    <property type="entry name" value="FMN REDUCTASE (NADPH)"/>
    <property type="match status" value="1"/>
</dbReference>
<feature type="domain" description="NADPH-dependent FMN reductase-like" evidence="4">
    <location>
        <begin position="6"/>
        <end position="155"/>
    </location>
</feature>
<keyword evidence="2" id="KW-0288">FMN</keyword>
<dbReference type="EMBL" id="CP002801">
    <property type="protein sequence ID" value="AEH07837.1"/>
    <property type="molecule type" value="Genomic_DNA"/>
</dbReference>
<proteinExistence type="predicted"/>
<dbReference type="InterPro" id="IPR051814">
    <property type="entry name" value="NAD(P)H-dep_FMN_reductase"/>
</dbReference>
<keyword evidence="6" id="KW-1185">Reference proteome</keyword>
<evidence type="ECO:0000313" key="6">
    <source>
        <dbReference type="Proteomes" id="UP000001549"/>
    </source>
</evidence>
<accession>F8B3K0</accession>
<dbReference type="PANTHER" id="PTHR43408">
    <property type="entry name" value="FMN REDUCTASE (NADPH)"/>
    <property type="match status" value="1"/>
</dbReference>
<keyword evidence="3" id="KW-0560">Oxidoreductase</keyword>
<evidence type="ECO:0000313" key="5">
    <source>
        <dbReference type="EMBL" id="AEH07837.1"/>
    </source>
</evidence>
<dbReference type="SUPFAM" id="SSF52218">
    <property type="entry name" value="Flavoproteins"/>
    <property type="match status" value="1"/>
</dbReference>